<dbReference type="GO" id="GO:0003682">
    <property type="term" value="F:chromatin binding"/>
    <property type="evidence" value="ECO:0007669"/>
    <property type="project" value="TreeGrafter"/>
</dbReference>
<protein>
    <recommendedName>
        <fullName evidence="3">Amine oxidase domain-containing protein</fullName>
    </recommendedName>
</protein>
<organism evidence="4 5">
    <name type="scientific">Microdochium bolleyi</name>
    <dbReference type="NCBI Taxonomy" id="196109"/>
    <lineage>
        <taxon>Eukaryota</taxon>
        <taxon>Fungi</taxon>
        <taxon>Dikarya</taxon>
        <taxon>Ascomycota</taxon>
        <taxon>Pezizomycotina</taxon>
        <taxon>Sordariomycetes</taxon>
        <taxon>Xylariomycetidae</taxon>
        <taxon>Xylariales</taxon>
        <taxon>Microdochiaceae</taxon>
        <taxon>Microdochium</taxon>
    </lineage>
</organism>
<dbReference type="InterPro" id="IPR002937">
    <property type="entry name" value="Amino_oxidase"/>
</dbReference>
<evidence type="ECO:0000256" key="2">
    <source>
        <dbReference type="ARBA" id="ARBA00023002"/>
    </source>
</evidence>
<reference evidence="5" key="1">
    <citation type="submission" date="2016-02" db="EMBL/GenBank/DDBJ databases">
        <title>Draft genome sequence of Microdochium bolleyi, a fungal endophyte of beachgrass.</title>
        <authorList>
            <consortium name="DOE Joint Genome Institute"/>
            <person name="David A.S."/>
            <person name="May G."/>
            <person name="Haridas S."/>
            <person name="Lim J."/>
            <person name="Wang M."/>
            <person name="Labutti K."/>
            <person name="Lipzen A."/>
            <person name="Barry K."/>
            <person name="Grigoriev I.V."/>
        </authorList>
    </citation>
    <scope>NUCLEOTIDE SEQUENCE [LARGE SCALE GENOMIC DNA]</scope>
    <source>
        <strain evidence="5">J235TASD1</strain>
    </source>
</reference>
<dbReference type="InParanoid" id="A0A136IXM4"/>
<dbReference type="SUPFAM" id="SSF54373">
    <property type="entry name" value="FAD-linked reductases, C-terminal domain"/>
    <property type="match status" value="1"/>
</dbReference>
<evidence type="ECO:0000313" key="4">
    <source>
        <dbReference type="EMBL" id="KXJ89486.1"/>
    </source>
</evidence>
<dbReference type="PANTHER" id="PTHR10742:SF386">
    <property type="entry name" value="LYSINE-SPECIFIC HISTONE DEMETHYLASE 1A"/>
    <property type="match status" value="1"/>
</dbReference>
<dbReference type="OrthoDB" id="7777654at2759"/>
<dbReference type="Proteomes" id="UP000070501">
    <property type="component" value="Unassembled WGS sequence"/>
</dbReference>
<dbReference type="SUPFAM" id="SSF51905">
    <property type="entry name" value="FAD/NAD(P)-binding domain"/>
    <property type="match status" value="1"/>
</dbReference>
<keyword evidence="2" id="KW-0560">Oxidoreductase</keyword>
<gene>
    <name evidence="4" type="ORF">Micbo1qcDRAFT_235280</name>
</gene>
<evidence type="ECO:0000259" key="3">
    <source>
        <dbReference type="Pfam" id="PF01593"/>
    </source>
</evidence>
<feature type="domain" description="Amine oxidase" evidence="3">
    <location>
        <begin position="84"/>
        <end position="561"/>
    </location>
</feature>
<dbReference type="Gene3D" id="3.50.50.60">
    <property type="entry name" value="FAD/NAD(P)-binding domain"/>
    <property type="match status" value="1"/>
</dbReference>
<evidence type="ECO:0000256" key="1">
    <source>
        <dbReference type="ARBA" id="ARBA00005995"/>
    </source>
</evidence>
<accession>A0A136IXM4</accession>
<dbReference type="PANTHER" id="PTHR10742">
    <property type="entry name" value="FLAVIN MONOAMINE OXIDASE"/>
    <property type="match status" value="1"/>
</dbReference>
<dbReference type="STRING" id="196109.A0A136IXM4"/>
<name>A0A136IXM4_9PEZI</name>
<dbReference type="AlphaFoldDB" id="A0A136IXM4"/>
<sequence length="629" mass="70558">MGSLGSTEQPMAIAVRAAHAQSAVSKHLLEKYKKEYNKPHVTELPTVDNVIVDPHTHTHDGDDTGGGSGPDTSKKICIIGAGAAGLAAAMSLHECGFYNIDILEASERAGGRLFTYEFSDDETCKHNYCDIGAMRIPDIPRMQPTLALLDKLGIKRTPYYYNLKDLSEKESGKIVPTMWWFQNSRPESKRFLDTMDTLLLKCGFLTKDPRDEKKRIAGDFEVAYKIFMKDETELDKIKLDSLSTRQYLLREGYSYHDTLHAELATSGRNGTFDQALLETICDYLDFQQAQTADWYRVEGGMKVLVDAMVAKVAEHPETKLRKNTPVVALKNDKEKKKIYVTTKGKEPEEYDAVFNTTAMPCLERMDISELGLPIKILTGIRSLHYDNSAKVTIKFRKAWWMDWLKVPGGVSATDLPISNIVYPSFDIAEGEPAVLLASYSWSQDAIRMAALFHNTKPGDGHNVDDEVVTQVLKNIEQVWSKSGMENPPSYEFLRDMYVDHFAWSWDQDKYTGGAFALFGPGQFQDFYADFQDPHCQGKFLMCGEAISVEHAWISGALKSAYCAVLKWTRKRDLNCGRGDICQTLLKKSILGGGKGQHPLELDESLLYWTVKLQDVDLEKATTKPAAVAA</sequence>
<dbReference type="InterPro" id="IPR050281">
    <property type="entry name" value="Flavin_monoamine_oxidase"/>
</dbReference>
<dbReference type="Gene3D" id="3.90.660.10">
    <property type="match status" value="1"/>
</dbReference>
<dbReference type="Pfam" id="PF01593">
    <property type="entry name" value="Amino_oxidase"/>
    <property type="match status" value="1"/>
</dbReference>
<dbReference type="InterPro" id="IPR036188">
    <property type="entry name" value="FAD/NAD-bd_sf"/>
</dbReference>
<dbReference type="GO" id="GO:0016491">
    <property type="term" value="F:oxidoreductase activity"/>
    <property type="evidence" value="ECO:0007669"/>
    <property type="project" value="UniProtKB-KW"/>
</dbReference>
<proteinExistence type="inferred from homology"/>
<dbReference type="GO" id="GO:0050660">
    <property type="term" value="F:flavin adenine dinucleotide binding"/>
    <property type="evidence" value="ECO:0007669"/>
    <property type="project" value="TreeGrafter"/>
</dbReference>
<comment type="similarity">
    <text evidence="1">Belongs to the flavin monoamine oxidase family.</text>
</comment>
<keyword evidence="5" id="KW-1185">Reference proteome</keyword>
<dbReference type="EMBL" id="KQ964255">
    <property type="protein sequence ID" value="KXJ89486.1"/>
    <property type="molecule type" value="Genomic_DNA"/>
</dbReference>
<evidence type="ECO:0000313" key="5">
    <source>
        <dbReference type="Proteomes" id="UP000070501"/>
    </source>
</evidence>
<dbReference type="Gene3D" id="1.20.1440.240">
    <property type="match status" value="1"/>
</dbReference>
<dbReference type="GO" id="GO:0006338">
    <property type="term" value="P:chromatin remodeling"/>
    <property type="evidence" value="ECO:0007669"/>
    <property type="project" value="TreeGrafter"/>
</dbReference>